<evidence type="ECO:0000256" key="3">
    <source>
        <dbReference type="ARBA" id="ARBA00012944"/>
    </source>
</evidence>
<accession>A0A343QCB9</accession>
<keyword evidence="13 16" id="KW-0472">Membrane</keyword>
<comment type="subcellular location">
    <subcellularLocation>
        <location evidence="1">Mitochondrion membrane</location>
        <topology evidence="1">Multi-pass membrane protein</topology>
    </subcellularLocation>
</comment>
<keyword evidence="7 16" id="KW-0812">Transmembrane</keyword>
<keyword evidence="8" id="KW-1278">Translocase</keyword>
<name>A0A343QCB9_9NEOP</name>
<feature type="transmembrane region" description="Helical" evidence="16">
    <location>
        <begin position="134"/>
        <end position="159"/>
    </location>
</feature>
<dbReference type="GO" id="GO:0031966">
    <property type="term" value="C:mitochondrial membrane"/>
    <property type="evidence" value="ECO:0007669"/>
    <property type="project" value="UniProtKB-SubCell"/>
</dbReference>
<protein>
    <recommendedName>
        <fullName evidence="4">NADH-ubiquinone oxidoreductase chain 6</fullName>
        <ecNumber evidence="3">7.1.1.2</ecNumber>
    </recommendedName>
    <alternativeName>
        <fullName evidence="14">NADH dehydrogenase subunit 6</fullName>
    </alternativeName>
</protein>
<evidence type="ECO:0000256" key="11">
    <source>
        <dbReference type="ARBA" id="ARBA00023027"/>
    </source>
</evidence>
<keyword evidence="12 17" id="KW-0496">Mitochondrion</keyword>
<keyword evidence="9" id="KW-0249">Electron transport</keyword>
<geneLocation type="mitochondrion" evidence="17"/>
<feature type="transmembrane region" description="Helical" evidence="16">
    <location>
        <begin position="83"/>
        <end position="100"/>
    </location>
</feature>
<proteinExistence type="inferred from homology"/>
<evidence type="ECO:0000256" key="9">
    <source>
        <dbReference type="ARBA" id="ARBA00022982"/>
    </source>
</evidence>
<evidence type="ECO:0000256" key="13">
    <source>
        <dbReference type="ARBA" id="ARBA00023136"/>
    </source>
</evidence>
<dbReference type="AlphaFoldDB" id="A0A343QCB9"/>
<gene>
    <name evidence="17" type="primary">ND6</name>
</gene>
<evidence type="ECO:0000256" key="10">
    <source>
        <dbReference type="ARBA" id="ARBA00022989"/>
    </source>
</evidence>
<evidence type="ECO:0000256" key="8">
    <source>
        <dbReference type="ARBA" id="ARBA00022967"/>
    </source>
</evidence>
<keyword evidence="10 16" id="KW-1133">Transmembrane helix</keyword>
<comment type="similarity">
    <text evidence="2">Belongs to the complex I subunit 6 family.</text>
</comment>
<evidence type="ECO:0000256" key="6">
    <source>
        <dbReference type="ARBA" id="ARBA00022660"/>
    </source>
</evidence>
<evidence type="ECO:0000256" key="16">
    <source>
        <dbReference type="SAM" id="Phobius"/>
    </source>
</evidence>
<evidence type="ECO:0000256" key="5">
    <source>
        <dbReference type="ARBA" id="ARBA00022448"/>
    </source>
</evidence>
<reference evidence="17" key="1">
    <citation type="journal article" date="2017" name="Mol. Phylogenet. Evol.">
        <title>Mitochondrial phylogenomics and genome rearrangements in the barklice (Insecta: Psocodea).</title>
        <authorList>
            <person name="Yoshizawa K."/>
            <person name="Johnson K.P."/>
            <person name="Sweet A.D."/>
            <person name="Yao I."/>
            <person name="Ferreira R.L."/>
            <person name="Cameron S.L."/>
        </authorList>
    </citation>
    <scope>NUCLEOTIDE SEQUENCE</scope>
</reference>
<organism evidence="17">
    <name type="scientific">Neotrogla sp. 5 KY-2017</name>
    <dbReference type="NCBI Taxonomy" id="2051645"/>
    <lineage>
        <taxon>Eukaryota</taxon>
        <taxon>Metazoa</taxon>
        <taxon>Ecdysozoa</taxon>
        <taxon>Arthropoda</taxon>
        <taxon>Hexapoda</taxon>
        <taxon>Insecta</taxon>
        <taxon>Pterygota</taxon>
        <taxon>Neoptera</taxon>
        <taxon>Paraneoptera</taxon>
        <taxon>Psocodea</taxon>
        <taxon>Trogiomorpha</taxon>
        <taxon>Prionoglaridetae</taxon>
        <taxon>Prionoglarididae</taxon>
        <taxon>Neotrogla</taxon>
    </lineage>
</organism>
<evidence type="ECO:0000256" key="7">
    <source>
        <dbReference type="ARBA" id="ARBA00022692"/>
    </source>
</evidence>
<keyword evidence="6" id="KW-0679">Respiratory chain</keyword>
<feature type="transmembrane region" description="Helical" evidence="16">
    <location>
        <begin position="49"/>
        <end position="71"/>
    </location>
</feature>
<sequence>MKITILFSLTLSMLFLILNHPLSMGLTLIIQIINMAMLMSFWSKTFWFLYILIMIFIGGLLILFVYVISIASNELFKINFTKSIFMLMWLMSISSPIMFLDNNLFLNPPNLNSTSFLSEITLFSNSSSETIKLFIWPTNLLTIMLISYLFLTLLIIVKISNNSLGPLRKLF</sequence>
<evidence type="ECO:0000313" key="17">
    <source>
        <dbReference type="EMBL" id="ATU07066.1"/>
    </source>
</evidence>
<evidence type="ECO:0000256" key="2">
    <source>
        <dbReference type="ARBA" id="ARBA00005698"/>
    </source>
</evidence>
<keyword evidence="5" id="KW-0813">Transport</keyword>
<dbReference type="PANTHER" id="PTHR11435">
    <property type="entry name" value="NADH UBIQUINONE OXIDOREDUCTASE SUBUNIT ND6"/>
    <property type="match status" value="1"/>
</dbReference>
<dbReference type="InterPro" id="IPR050269">
    <property type="entry name" value="ComplexI_Subunit6"/>
</dbReference>
<evidence type="ECO:0000256" key="4">
    <source>
        <dbReference type="ARBA" id="ARBA00021095"/>
    </source>
</evidence>
<dbReference type="EMBL" id="MG255139">
    <property type="protein sequence ID" value="ATU07066.1"/>
    <property type="molecule type" value="Genomic_DNA"/>
</dbReference>
<evidence type="ECO:0000256" key="15">
    <source>
        <dbReference type="ARBA" id="ARBA00049551"/>
    </source>
</evidence>
<dbReference type="EC" id="7.1.1.2" evidence="3"/>
<evidence type="ECO:0000256" key="12">
    <source>
        <dbReference type="ARBA" id="ARBA00023128"/>
    </source>
</evidence>
<dbReference type="PANTHER" id="PTHR11435:SF1">
    <property type="entry name" value="NADH-UBIQUINONE OXIDOREDUCTASE CHAIN 6"/>
    <property type="match status" value="1"/>
</dbReference>
<comment type="catalytic activity">
    <reaction evidence="15">
        <text>a ubiquinone + NADH + 5 H(+)(in) = a ubiquinol + NAD(+) + 4 H(+)(out)</text>
        <dbReference type="Rhea" id="RHEA:29091"/>
        <dbReference type="Rhea" id="RHEA-COMP:9565"/>
        <dbReference type="Rhea" id="RHEA-COMP:9566"/>
        <dbReference type="ChEBI" id="CHEBI:15378"/>
        <dbReference type="ChEBI" id="CHEBI:16389"/>
        <dbReference type="ChEBI" id="CHEBI:17976"/>
        <dbReference type="ChEBI" id="CHEBI:57540"/>
        <dbReference type="ChEBI" id="CHEBI:57945"/>
        <dbReference type="EC" id="7.1.1.2"/>
    </reaction>
</comment>
<evidence type="ECO:0000256" key="14">
    <source>
        <dbReference type="ARBA" id="ARBA00031019"/>
    </source>
</evidence>
<evidence type="ECO:0000256" key="1">
    <source>
        <dbReference type="ARBA" id="ARBA00004225"/>
    </source>
</evidence>
<dbReference type="GO" id="GO:0008137">
    <property type="term" value="F:NADH dehydrogenase (ubiquinone) activity"/>
    <property type="evidence" value="ECO:0007669"/>
    <property type="project" value="UniProtKB-EC"/>
</dbReference>
<keyword evidence="11" id="KW-0520">NAD</keyword>